<keyword evidence="1 3" id="KW-0853">WD repeat</keyword>
<dbReference type="OMA" id="GFWAHAF"/>
<comment type="caution">
    <text evidence="4">The sequence shown here is derived from an EMBL/GenBank/DDBJ whole genome shotgun (WGS) entry which is preliminary data.</text>
</comment>
<organism evidence="4 5">
    <name type="scientific">Coniophora puteana (strain RWD-64-598)</name>
    <name type="common">Brown rot fungus</name>
    <dbReference type="NCBI Taxonomy" id="741705"/>
    <lineage>
        <taxon>Eukaryota</taxon>
        <taxon>Fungi</taxon>
        <taxon>Dikarya</taxon>
        <taxon>Basidiomycota</taxon>
        <taxon>Agaricomycotina</taxon>
        <taxon>Agaricomycetes</taxon>
        <taxon>Agaricomycetidae</taxon>
        <taxon>Boletales</taxon>
        <taxon>Coniophorineae</taxon>
        <taxon>Coniophoraceae</taxon>
        <taxon>Coniophora</taxon>
    </lineage>
</organism>
<dbReference type="AlphaFoldDB" id="A0A5M3MG90"/>
<keyword evidence="5" id="KW-1185">Reference proteome</keyword>
<dbReference type="PROSITE" id="PS50294">
    <property type="entry name" value="WD_REPEATS_REGION"/>
    <property type="match status" value="1"/>
</dbReference>
<keyword evidence="2" id="KW-0677">Repeat</keyword>
<name>A0A5M3MG90_CONPW</name>
<evidence type="ECO:0000256" key="3">
    <source>
        <dbReference type="PROSITE-ProRule" id="PRU00221"/>
    </source>
</evidence>
<dbReference type="RefSeq" id="XP_007771878.1">
    <property type="nucleotide sequence ID" value="XM_007773688.1"/>
</dbReference>
<dbReference type="KEGG" id="cput:CONPUDRAFT_75574"/>
<evidence type="ECO:0000256" key="2">
    <source>
        <dbReference type="ARBA" id="ARBA00022737"/>
    </source>
</evidence>
<dbReference type="SUPFAM" id="SSF50978">
    <property type="entry name" value="WD40 repeat-like"/>
    <property type="match status" value="1"/>
</dbReference>
<dbReference type="InterPro" id="IPR015943">
    <property type="entry name" value="WD40/YVTN_repeat-like_dom_sf"/>
</dbReference>
<dbReference type="InterPro" id="IPR001680">
    <property type="entry name" value="WD40_rpt"/>
</dbReference>
<evidence type="ECO:0000256" key="1">
    <source>
        <dbReference type="ARBA" id="ARBA00022574"/>
    </source>
</evidence>
<dbReference type="EMBL" id="JH711583">
    <property type="protein sequence ID" value="EIW77774.1"/>
    <property type="molecule type" value="Genomic_DNA"/>
</dbReference>
<reference evidence="5" key="1">
    <citation type="journal article" date="2012" name="Science">
        <title>The Paleozoic origin of enzymatic lignin decomposition reconstructed from 31 fungal genomes.</title>
        <authorList>
            <person name="Floudas D."/>
            <person name="Binder M."/>
            <person name="Riley R."/>
            <person name="Barry K."/>
            <person name="Blanchette R.A."/>
            <person name="Henrissat B."/>
            <person name="Martinez A.T."/>
            <person name="Otillar R."/>
            <person name="Spatafora J.W."/>
            <person name="Yadav J.S."/>
            <person name="Aerts A."/>
            <person name="Benoit I."/>
            <person name="Boyd A."/>
            <person name="Carlson A."/>
            <person name="Copeland A."/>
            <person name="Coutinho P.M."/>
            <person name="de Vries R.P."/>
            <person name="Ferreira P."/>
            <person name="Findley K."/>
            <person name="Foster B."/>
            <person name="Gaskell J."/>
            <person name="Glotzer D."/>
            <person name="Gorecki P."/>
            <person name="Heitman J."/>
            <person name="Hesse C."/>
            <person name="Hori C."/>
            <person name="Igarashi K."/>
            <person name="Jurgens J.A."/>
            <person name="Kallen N."/>
            <person name="Kersten P."/>
            <person name="Kohler A."/>
            <person name="Kuees U."/>
            <person name="Kumar T.K.A."/>
            <person name="Kuo A."/>
            <person name="LaButti K."/>
            <person name="Larrondo L.F."/>
            <person name="Lindquist E."/>
            <person name="Ling A."/>
            <person name="Lombard V."/>
            <person name="Lucas S."/>
            <person name="Lundell T."/>
            <person name="Martin R."/>
            <person name="McLaughlin D.J."/>
            <person name="Morgenstern I."/>
            <person name="Morin E."/>
            <person name="Murat C."/>
            <person name="Nagy L.G."/>
            <person name="Nolan M."/>
            <person name="Ohm R.A."/>
            <person name="Patyshakuliyeva A."/>
            <person name="Rokas A."/>
            <person name="Ruiz-Duenas F.J."/>
            <person name="Sabat G."/>
            <person name="Salamov A."/>
            <person name="Samejima M."/>
            <person name="Schmutz J."/>
            <person name="Slot J.C."/>
            <person name="St John F."/>
            <person name="Stenlid J."/>
            <person name="Sun H."/>
            <person name="Sun S."/>
            <person name="Syed K."/>
            <person name="Tsang A."/>
            <person name="Wiebenga A."/>
            <person name="Young D."/>
            <person name="Pisabarro A."/>
            <person name="Eastwood D.C."/>
            <person name="Martin F."/>
            <person name="Cullen D."/>
            <person name="Grigoriev I.V."/>
            <person name="Hibbett D.S."/>
        </authorList>
    </citation>
    <scope>NUCLEOTIDE SEQUENCE [LARGE SCALE GENOMIC DNA]</scope>
    <source>
        <strain evidence="5">RWD-64-598 SS2</strain>
    </source>
</reference>
<dbReference type="PANTHER" id="PTHR19848">
    <property type="entry name" value="WD40 REPEAT PROTEIN"/>
    <property type="match status" value="1"/>
</dbReference>
<dbReference type="SMART" id="SM00320">
    <property type="entry name" value="WD40"/>
    <property type="match status" value="1"/>
</dbReference>
<dbReference type="Proteomes" id="UP000053558">
    <property type="component" value="Unassembled WGS sequence"/>
</dbReference>
<dbReference type="Pfam" id="PF00400">
    <property type="entry name" value="WD40"/>
    <property type="match status" value="1"/>
</dbReference>
<dbReference type="InterPro" id="IPR036322">
    <property type="entry name" value="WD40_repeat_dom_sf"/>
</dbReference>
<dbReference type="GeneID" id="19209377"/>
<accession>A0A5M3MG90</accession>
<evidence type="ECO:0000313" key="4">
    <source>
        <dbReference type="EMBL" id="EIW77774.1"/>
    </source>
</evidence>
<evidence type="ECO:0000313" key="5">
    <source>
        <dbReference type="Proteomes" id="UP000053558"/>
    </source>
</evidence>
<proteinExistence type="predicted"/>
<sequence length="286" mass="31630">MPQVAYSRSSKLTGAHASVITCLCLSPNGLFLAVGSLEGKVSVWSTKTGRLFFVVEGPVPALSLVWKPSSEYEFFIGQSNGNLVHVHIRQVRNNRLETTGGCNEVHVWRVDEHLTISPLSQLHKSPAIKLDAQRPVLISGLHWIKGSHSSNVLVVCYVYHGAMIWDPITNKMLRYLPLNTMIGGISITPDSKFIAISNMTEGFDIWDLDAGKHMASYSHRCEHTLRVPVKFVQKGQTLLGGSTVGRPCVWDVETEVLTQDLRHEKGIVLAIDMIVCRTFNSGRGVT</sequence>
<protein>
    <submittedName>
        <fullName evidence="4">WD40 repeat-like protein</fullName>
    </submittedName>
</protein>
<gene>
    <name evidence="4" type="ORF">CONPUDRAFT_75574</name>
</gene>
<dbReference type="PROSITE" id="PS50082">
    <property type="entry name" value="WD_REPEATS_2"/>
    <property type="match status" value="1"/>
</dbReference>
<dbReference type="OrthoDB" id="3238562at2759"/>
<dbReference type="Gene3D" id="2.130.10.10">
    <property type="entry name" value="YVTN repeat-like/Quinoprotein amine dehydrogenase"/>
    <property type="match status" value="1"/>
</dbReference>
<dbReference type="PANTHER" id="PTHR19848:SF8">
    <property type="entry name" value="F-BOX AND WD REPEAT DOMAIN CONTAINING 7"/>
    <property type="match status" value="1"/>
</dbReference>
<feature type="repeat" description="WD" evidence="3">
    <location>
        <begin position="13"/>
        <end position="54"/>
    </location>
</feature>